<sequence length="106" mass="11472">MRRGGHSSSRQPSQKGPSVNLEEDGAHSPLHSGQTDVLFAHALSRRHPPARRPGQVCARSETRTHLLLSGGGGGASPSPRGYAELLRMRRFQPITGRRDFEPKLGG</sequence>
<dbReference type="Proteomes" id="UP000010556">
    <property type="component" value="Unassembled WGS sequence"/>
</dbReference>
<organism evidence="2 3">
    <name type="scientific">Myotis davidii</name>
    <name type="common">David's myotis</name>
    <dbReference type="NCBI Taxonomy" id="225400"/>
    <lineage>
        <taxon>Eukaryota</taxon>
        <taxon>Metazoa</taxon>
        <taxon>Chordata</taxon>
        <taxon>Craniata</taxon>
        <taxon>Vertebrata</taxon>
        <taxon>Euteleostomi</taxon>
        <taxon>Mammalia</taxon>
        <taxon>Eutheria</taxon>
        <taxon>Laurasiatheria</taxon>
        <taxon>Chiroptera</taxon>
        <taxon>Yangochiroptera</taxon>
        <taxon>Vespertilionidae</taxon>
        <taxon>Myotis</taxon>
    </lineage>
</organism>
<gene>
    <name evidence="2" type="ORF">MDA_GLEAN10014520</name>
</gene>
<evidence type="ECO:0000256" key="1">
    <source>
        <dbReference type="SAM" id="MobiDB-lite"/>
    </source>
</evidence>
<dbReference type="AlphaFoldDB" id="L5M1G3"/>
<protein>
    <submittedName>
        <fullName evidence="2">Uncharacterized protein</fullName>
    </submittedName>
</protein>
<name>L5M1G3_MYODS</name>
<proteinExistence type="predicted"/>
<feature type="compositionally biased region" description="Polar residues" evidence="1">
    <location>
        <begin position="1"/>
        <end position="17"/>
    </location>
</feature>
<evidence type="ECO:0000313" key="2">
    <source>
        <dbReference type="EMBL" id="ELK32211.1"/>
    </source>
</evidence>
<accession>L5M1G3</accession>
<evidence type="ECO:0000313" key="3">
    <source>
        <dbReference type="Proteomes" id="UP000010556"/>
    </source>
</evidence>
<reference evidence="3" key="1">
    <citation type="journal article" date="2013" name="Science">
        <title>Comparative analysis of bat genomes provides insight into the evolution of flight and immunity.</title>
        <authorList>
            <person name="Zhang G."/>
            <person name="Cowled C."/>
            <person name="Shi Z."/>
            <person name="Huang Z."/>
            <person name="Bishop-Lilly K.A."/>
            <person name="Fang X."/>
            <person name="Wynne J.W."/>
            <person name="Xiong Z."/>
            <person name="Baker M.L."/>
            <person name="Zhao W."/>
            <person name="Tachedjian M."/>
            <person name="Zhu Y."/>
            <person name="Zhou P."/>
            <person name="Jiang X."/>
            <person name="Ng J."/>
            <person name="Yang L."/>
            <person name="Wu L."/>
            <person name="Xiao J."/>
            <person name="Feng Y."/>
            <person name="Chen Y."/>
            <person name="Sun X."/>
            <person name="Zhang Y."/>
            <person name="Marsh G.A."/>
            <person name="Crameri G."/>
            <person name="Broder C.C."/>
            <person name="Frey K.G."/>
            <person name="Wang L.F."/>
            <person name="Wang J."/>
        </authorList>
    </citation>
    <scope>NUCLEOTIDE SEQUENCE [LARGE SCALE GENOMIC DNA]</scope>
</reference>
<feature type="region of interest" description="Disordered" evidence="1">
    <location>
        <begin position="1"/>
        <end position="37"/>
    </location>
</feature>
<dbReference type="EMBL" id="KB105545">
    <property type="protein sequence ID" value="ELK32211.1"/>
    <property type="molecule type" value="Genomic_DNA"/>
</dbReference>
<keyword evidence="3" id="KW-1185">Reference proteome</keyword>